<feature type="region of interest" description="Disordered" evidence="1">
    <location>
        <begin position="64"/>
        <end position="92"/>
    </location>
</feature>
<protein>
    <recommendedName>
        <fullName evidence="4">C-terminal of Roc (COR) domain-containing protein</fullName>
    </recommendedName>
</protein>
<feature type="compositionally biased region" description="Polar residues" evidence="1">
    <location>
        <begin position="18"/>
        <end position="30"/>
    </location>
</feature>
<sequence>MDIKEGLVEIDPGDIDQLASSPVRFSSESSNDTRKQILQELPPPTMAMEIRSDETCDELNTRTMEEEGAEGLESGHPSEFLKPPSSTAETPSFPPQQLMVQLYKPAKGDISFDELIRTLQESQLETLRFRFKTLHEFDEDQENGDNSMREAYTNHRLQVLDVVSRCNSLKELRVWSVLDGEEMDMLCRNLVSHPALERLTLHVGNDKDVEILCRMLQNNHNIKDLGFSGIGGDKGVEMLCQMLQNNHSIKTFTLRQSIDAIGVASLALMLGVNSTLENLTLSLDRVEDVDTLKVLLQPFTCDDGNQLLNKSIKELHLYNTIMGREGAKVVAQMLRTNDSITHLTILNDNSLQPLDVCTILQSLEKNETLHTLDLSYCEGVRGDDVLAKVMDLLRINPWLKKIDFSRTPLERDGHVAQVNAKLASNAGDYMAVVKAMPRTQAKFARVFLCGDAYAGKTTLRRSMVRSLAKGLQAKVITPLVELIELNKPLGLCFNDPNEWAKRTRGIQIKVLLDHDDQKISIWDLAGQEEYHALHDTMIPNLSIEGNACLFLLVCNPFKRGSKEQKDLEKIKDEICYWLRFISSNTTRSSISPPQVMVVMTHGDKNFTHKILMEDHLRNLKAKFAAFINISSTCFWINAHSSREARAVATKVTNICGDILKKMVRVYEACMNVQHGLCEWNKHHPNQPIVTKETFEKEIIDKKEPYLRQLGVQQEFEKPQPHVAVAMFLHDVGEMIYFKEEDFVVVNSSWFCHEVMGHLIKLRGHVEKANLTTTFQDGWGSIREIEHLLDLSLKDIVQSRVGNTINIPKYLVRLMVKMNLAYETEPQVTDHGQRFIFVPTTLEFPEDVAKGERRLEWKFIFPKDAEIIYIGRRLQCKDQELTTLTPGVFPQVQVILRKHFKNLPIKARCENEKNLIKIFLDGLEIFVELSGDQMASFLFIDVLVKSCKSTFQTLQLINDHVLSKIEQLCSSVQGCQGVSLVHGVLRPKAVENLLLCKHRKDQALLLEDLKQELWGANLDPKYEHPWPQVQEVLEGGRDYLGESMEGSAISLLGEKDINDIWQRRQNELMELEDRFNAFPTTKDENHEDPQGSRSGVTMGCKNSIHKNVELLSTRSFRQLVIEKFDELPQAIHDKIVPELQSLVKILMDRTSSMEKNLRDMLAMNLDNIINLPLELQKRQVPCNVYFTTTGAKLQRKLIVKMLPGIERFNLHLLCECVEGIHVVNEQQGCQVTMLSTKAQQIVPYLVIGLSIFSLLLKVGAHIVAGIGDMVPNVGKGLALALDIQSLSDYLPNSSIGQNFQNDLLQGPKTNMIVKEVALREERHGAEQWLVDFLKKQNISKSFGLSRVHYHRIKYGNQGPLIRWICDRHKEEGLKKGILEALPI</sequence>
<evidence type="ECO:0000313" key="3">
    <source>
        <dbReference type="Proteomes" id="UP001497522"/>
    </source>
</evidence>
<dbReference type="SUPFAM" id="SSF52540">
    <property type="entry name" value="P-loop containing nucleoside triphosphate hydrolases"/>
    <property type="match status" value="1"/>
</dbReference>
<dbReference type="InterPro" id="IPR032675">
    <property type="entry name" value="LRR_dom_sf"/>
</dbReference>
<dbReference type="EMBL" id="OZ023713">
    <property type="protein sequence ID" value="CAK9861305.1"/>
    <property type="molecule type" value="Genomic_DNA"/>
</dbReference>
<proteinExistence type="predicted"/>
<feature type="compositionally biased region" description="Basic and acidic residues" evidence="1">
    <location>
        <begin position="1078"/>
        <end position="1089"/>
    </location>
</feature>
<dbReference type="SUPFAM" id="SSF52047">
    <property type="entry name" value="RNI-like"/>
    <property type="match status" value="1"/>
</dbReference>
<evidence type="ECO:0008006" key="4">
    <source>
        <dbReference type="Google" id="ProtNLM"/>
    </source>
</evidence>
<evidence type="ECO:0000256" key="1">
    <source>
        <dbReference type="SAM" id="MobiDB-lite"/>
    </source>
</evidence>
<dbReference type="PANTHER" id="PTHR47679:SF1">
    <property type="entry name" value="PROTEIN TORNADO 1"/>
    <property type="match status" value="1"/>
</dbReference>
<reference evidence="2" key="1">
    <citation type="submission" date="2024-03" db="EMBL/GenBank/DDBJ databases">
        <authorList>
            <consortium name="ELIXIR-Norway"/>
            <consortium name="Elixir Norway"/>
        </authorList>
    </citation>
    <scope>NUCLEOTIDE SEQUENCE</scope>
</reference>
<accession>A0ABP1AFI1</accession>
<name>A0ABP1AFI1_9BRYO</name>
<dbReference type="InterPro" id="IPR027417">
    <property type="entry name" value="P-loop_NTPase"/>
</dbReference>
<gene>
    <name evidence="2" type="ORF">CSSPJE1EN2_LOCUS4300</name>
</gene>
<dbReference type="Gene3D" id="3.40.50.300">
    <property type="entry name" value="P-loop containing nucleotide triphosphate hydrolases"/>
    <property type="match status" value="1"/>
</dbReference>
<dbReference type="Proteomes" id="UP001497522">
    <property type="component" value="Chromosome 12"/>
</dbReference>
<organism evidence="2 3">
    <name type="scientific">Sphagnum jensenii</name>
    <dbReference type="NCBI Taxonomy" id="128206"/>
    <lineage>
        <taxon>Eukaryota</taxon>
        <taxon>Viridiplantae</taxon>
        <taxon>Streptophyta</taxon>
        <taxon>Embryophyta</taxon>
        <taxon>Bryophyta</taxon>
        <taxon>Sphagnophytina</taxon>
        <taxon>Sphagnopsida</taxon>
        <taxon>Sphagnales</taxon>
        <taxon>Sphagnaceae</taxon>
        <taxon>Sphagnum</taxon>
    </lineage>
</organism>
<evidence type="ECO:0000313" key="2">
    <source>
        <dbReference type="EMBL" id="CAK9861305.1"/>
    </source>
</evidence>
<dbReference type="PANTHER" id="PTHR47679">
    <property type="entry name" value="PROTEIN TORNADO 1"/>
    <property type="match status" value="1"/>
</dbReference>
<dbReference type="Gene3D" id="3.80.10.10">
    <property type="entry name" value="Ribonuclease Inhibitor"/>
    <property type="match status" value="2"/>
</dbReference>
<keyword evidence="3" id="KW-1185">Reference proteome</keyword>
<feature type="region of interest" description="Disordered" evidence="1">
    <location>
        <begin position="1078"/>
        <end position="1097"/>
    </location>
</feature>
<feature type="region of interest" description="Disordered" evidence="1">
    <location>
        <begin position="1"/>
        <end position="44"/>
    </location>
</feature>
<dbReference type="PRINTS" id="PR00449">
    <property type="entry name" value="RASTRNSFRMNG"/>
</dbReference>